<comment type="cofactor">
    <cofactor evidence="11">
        <name>Mg(2+)</name>
        <dbReference type="ChEBI" id="CHEBI:18420"/>
    </cofactor>
    <text evidence="11">Binds 1 Mg(2+) ion per subunit.</text>
</comment>
<dbReference type="GO" id="GO:0008652">
    <property type="term" value="P:amino acid biosynthetic process"/>
    <property type="evidence" value="ECO:0007669"/>
    <property type="project" value="UniProtKB-KW"/>
</dbReference>
<keyword evidence="6 11" id="KW-0547">Nucleotide-binding</keyword>
<dbReference type="HAMAP" id="MF_00109">
    <property type="entry name" value="Shikimate_kinase"/>
    <property type="match status" value="1"/>
</dbReference>
<dbReference type="GO" id="GO:0009423">
    <property type="term" value="P:chorismate biosynthetic process"/>
    <property type="evidence" value="ECO:0007669"/>
    <property type="project" value="UniProtKB-UniRule"/>
</dbReference>
<sequence>MSVVPPGPPALDIDDSPTHEAPPPVEPPAPAGPRAGRALPCTVVLVGLMGAGKTCVGRCLAKLAGVPFVDADAEIEAAARLSISEIFATYGEAEFRATERRVMARLLERPPLVLAAGGGAFMADETRALIARRAVSVWLRADLETLVARTAGRSHRPLLNSGDARATLAALMERRYPVYATADVTLDATDEPPLATARRAFDAVRRHLAHSLSCPSESSP</sequence>
<dbReference type="InterPro" id="IPR031322">
    <property type="entry name" value="Shikimate/glucono_kinase"/>
</dbReference>
<dbReference type="SUPFAM" id="SSF52540">
    <property type="entry name" value="P-loop containing nucleoside triphosphate hydrolases"/>
    <property type="match status" value="1"/>
</dbReference>
<comment type="caution">
    <text evidence="11">Lacks conserved residue(s) required for the propagation of feature annotation.</text>
</comment>
<evidence type="ECO:0000256" key="10">
    <source>
        <dbReference type="ARBA" id="ARBA00048567"/>
    </source>
</evidence>
<keyword evidence="9 11" id="KW-0057">Aromatic amino acid biosynthesis</keyword>
<dbReference type="OrthoDB" id="9800332at2"/>
<comment type="caution">
    <text evidence="13">The sequence shown here is derived from an EMBL/GenBank/DDBJ whole genome shotgun (WGS) entry which is preliminary data.</text>
</comment>
<feature type="binding site" evidence="11">
    <location>
        <position position="118"/>
    </location>
    <ligand>
        <name>substrate</name>
    </ligand>
</feature>
<dbReference type="PANTHER" id="PTHR21087:SF16">
    <property type="entry name" value="SHIKIMATE KINASE 1, CHLOROPLASTIC"/>
    <property type="match status" value="1"/>
</dbReference>
<feature type="binding site" evidence="11">
    <location>
        <position position="54"/>
    </location>
    <ligand>
        <name>Mg(2+)</name>
        <dbReference type="ChEBI" id="CHEBI:18420"/>
    </ligand>
</feature>
<dbReference type="InterPro" id="IPR023000">
    <property type="entry name" value="Shikimate_kinase_CS"/>
</dbReference>
<keyword evidence="14" id="KW-1185">Reference proteome</keyword>
<evidence type="ECO:0000313" key="13">
    <source>
        <dbReference type="EMBL" id="GEO81897.1"/>
    </source>
</evidence>
<evidence type="ECO:0000256" key="2">
    <source>
        <dbReference type="ARBA" id="ARBA00006997"/>
    </source>
</evidence>
<feature type="compositionally biased region" description="Pro residues" evidence="12">
    <location>
        <begin position="20"/>
        <end position="31"/>
    </location>
</feature>
<keyword evidence="7 11" id="KW-0418">Kinase</keyword>
<evidence type="ECO:0000256" key="8">
    <source>
        <dbReference type="ARBA" id="ARBA00022840"/>
    </source>
</evidence>
<feature type="binding site" evidence="11">
    <location>
        <position position="175"/>
    </location>
    <ligand>
        <name>substrate</name>
    </ligand>
</feature>
<dbReference type="GO" id="GO:0004765">
    <property type="term" value="F:shikimate kinase activity"/>
    <property type="evidence" value="ECO:0007669"/>
    <property type="project" value="UniProtKB-UniRule"/>
</dbReference>
<dbReference type="CDD" id="cd00464">
    <property type="entry name" value="SK"/>
    <property type="match status" value="1"/>
</dbReference>
<dbReference type="GO" id="GO:0005524">
    <property type="term" value="F:ATP binding"/>
    <property type="evidence" value="ECO:0007669"/>
    <property type="project" value="UniProtKB-UniRule"/>
</dbReference>
<name>A0A512H8V7_9PROT</name>
<keyword evidence="11" id="KW-0963">Cytoplasm</keyword>
<evidence type="ECO:0000256" key="3">
    <source>
        <dbReference type="ARBA" id="ARBA00012154"/>
    </source>
</evidence>
<evidence type="ECO:0000256" key="4">
    <source>
        <dbReference type="ARBA" id="ARBA00022605"/>
    </source>
</evidence>
<feature type="binding site" evidence="11">
    <location>
        <position position="156"/>
    </location>
    <ligand>
        <name>ATP</name>
        <dbReference type="ChEBI" id="CHEBI:30616"/>
    </ligand>
</feature>
<protein>
    <recommendedName>
        <fullName evidence="3 11">Shikimate kinase</fullName>
        <shortName evidence="11">SK</shortName>
        <ecNumber evidence="3 11">2.7.1.71</ecNumber>
    </recommendedName>
</protein>
<organism evidence="13 14">
    <name type="scientific">Pararhodospirillum oryzae</name>
    <dbReference type="NCBI Taxonomy" id="478448"/>
    <lineage>
        <taxon>Bacteria</taxon>
        <taxon>Pseudomonadati</taxon>
        <taxon>Pseudomonadota</taxon>
        <taxon>Alphaproteobacteria</taxon>
        <taxon>Rhodospirillales</taxon>
        <taxon>Rhodospirillaceae</taxon>
        <taxon>Pararhodospirillum</taxon>
    </lineage>
</organism>
<dbReference type="EC" id="2.7.1.71" evidence="3 11"/>
<dbReference type="UniPathway" id="UPA00053">
    <property type="reaction ID" value="UER00088"/>
</dbReference>
<proteinExistence type="inferred from homology"/>
<accession>A0A512H8V7</accession>
<feature type="binding site" evidence="11">
    <location>
        <position position="72"/>
    </location>
    <ligand>
        <name>substrate</name>
    </ligand>
</feature>
<dbReference type="PRINTS" id="PR01100">
    <property type="entry name" value="SHIKIMTKNASE"/>
</dbReference>
<evidence type="ECO:0000256" key="6">
    <source>
        <dbReference type="ARBA" id="ARBA00022741"/>
    </source>
</evidence>
<keyword evidence="8 11" id="KW-0067">ATP-binding</keyword>
<feature type="binding site" evidence="11">
    <location>
        <position position="96"/>
    </location>
    <ligand>
        <name>substrate</name>
    </ligand>
</feature>
<evidence type="ECO:0000256" key="1">
    <source>
        <dbReference type="ARBA" id="ARBA00004842"/>
    </source>
</evidence>
<evidence type="ECO:0000256" key="7">
    <source>
        <dbReference type="ARBA" id="ARBA00022777"/>
    </source>
</evidence>
<keyword evidence="11" id="KW-0460">Magnesium</keyword>
<dbReference type="GO" id="GO:0005829">
    <property type="term" value="C:cytosol"/>
    <property type="evidence" value="ECO:0007669"/>
    <property type="project" value="TreeGrafter"/>
</dbReference>
<evidence type="ECO:0000313" key="14">
    <source>
        <dbReference type="Proteomes" id="UP000321567"/>
    </source>
</evidence>
<dbReference type="EMBL" id="BJZO01000052">
    <property type="protein sequence ID" value="GEO81897.1"/>
    <property type="molecule type" value="Genomic_DNA"/>
</dbReference>
<gene>
    <name evidence="11 13" type="primary">aroK</name>
    <name evidence="13" type="ORF">ROR02_20280</name>
</gene>
<dbReference type="Gene3D" id="3.40.50.300">
    <property type="entry name" value="P-loop containing nucleotide triphosphate hydrolases"/>
    <property type="match status" value="1"/>
</dbReference>
<keyword evidence="11" id="KW-0479">Metal-binding</keyword>
<evidence type="ECO:0000256" key="9">
    <source>
        <dbReference type="ARBA" id="ARBA00023141"/>
    </source>
</evidence>
<dbReference type="InterPro" id="IPR000623">
    <property type="entry name" value="Shikimate_kinase/TSH1"/>
</dbReference>
<feature type="region of interest" description="Disordered" evidence="12">
    <location>
        <begin position="1"/>
        <end position="33"/>
    </location>
</feature>
<evidence type="ECO:0000256" key="5">
    <source>
        <dbReference type="ARBA" id="ARBA00022679"/>
    </source>
</evidence>
<keyword evidence="5 11" id="KW-0808">Transferase</keyword>
<dbReference type="GO" id="GO:0000287">
    <property type="term" value="F:magnesium ion binding"/>
    <property type="evidence" value="ECO:0007669"/>
    <property type="project" value="UniProtKB-UniRule"/>
</dbReference>
<dbReference type="NCBIfam" id="NF010552">
    <property type="entry name" value="PRK13946.1"/>
    <property type="match status" value="1"/>
</dbReference>
<reference evidence="13 14" key="1">
    <citation type="submission" date="2019-07" db="EMBL/GenBank/DDBJ databases">
        <title>Whole genome shotgun sequence of Rhodospirillum oryzae NBRC 107573.</title>
        <authorList>
            <person name="Hosoyama A."/>
            <person name="Uohara A."/>
            <person name="Ohji S."/>
            <person name="Ichikawa N."/>
        </authorList>
    </citation>
    <scope>NUCLEOTIDE SEQUENCE [LARGE SCALE GENOMIC DNA]</scope>
    <source>
        <strain evidence="13 14">NBRC 107573</strain>
    </source>
</reference>
<comment type="function">
    <text evidence="11">Catalyzes the specific phosphorylation of the 3-hydroxyl group of shikimic acid using ATP as a cosubstrate.</text>
</comment>
<evidence type="ECO:0000256" key="11">
    <source>
        <dbReference type="HAMAP-Rule" id="MF_00109"/>
    </source>
</evidence>
<dbReference type="AlphaFoldDB" id="A0A512H8V7"/>
<evidence type="ECO:0000256" key="12">
    <source>
        <dbReference type="SAM" id="MobiDB-lite"/>
    </source>
</evidence>
<comment type="pathway">
    <text evidence="1 11">Metabolic intermediate biosynthesis; chorismate biosynthesis; chorismate from D-erythrose 4-phosphate and phosphoenolpyruvate: step 5/7.</text>
</comment>
<comment type="similarity">
    <text evidence="2 11">Belongs to the shikimate kinase family.</text>
</comment>
<dbReference type="PROSITE" id="PS01128">
    <property type="entry name" value="SHIKIMATE_KINASE"/>
    <property type="match status" value="1"/>
</dbReference>
<dbReference type="GO" id="GO:0009073">
    <property type="term" value="P:aromatic amino acid family biosynthetic process"/>
    <property type="evidence" value="ECO:0007669"/>
    <property type="project" value="UniProtKB-KW"/>
</dbReference>
<keyword evidence="4 11" id="KW-0028">Amino-acid biosynthesis</keyword>
<comment type="subcellular location">
    <subcellularLocation>
        <location evidence="11">Cytoplasm</location>
    </subcellularLocation>
</comment>
<dbReference type="Pfam" id="PF01202">
    <property type="entry name" value="SKI"/>
    <property type="match status" value="1"/>
</dbReference>
<feature type="binding site" evidence="11">
    <location>
        <begin position="50"/>
        <end position="55"/>
    </location>
    <ligand>
        <name>ATP</name>
        <dbReference type="ChEBI" id="CHEBI:30616"/>
    </ligand>
</feature>
<comment type="subunit">
    <text evidence="11">Monomer.</text>
</comment>
<dbReference type="Proteomes" id="UP000321567">
    <property type="component" value="Unassembled WGS sequence"/>
</dbReference>
<dbReference type="PANTHER" id="PTHR21087">
    <property type="entry name" value="SHIKIMATE KINASE"/>
    <property type="match status" value="1"/>
</dbReference>
<dbReference type="InterPro" id="IPR027417">
    <property type="entry name" value="P-loop_NTPase"/>
</dbReference>
<comment type="catalytic activity">
    <reaction evidence="10 11">
        <text>shikimate + ATP = 3-phosphoshikimate + ADP + H(+)</text>
        <dbReference type="Rhea" id="RHEA:13121"/>
        <dbReference type="ChEBI" id="CHEBI:15378"/>
        <dbReference type="ChEBI" id="CHEBI:30616"/>
        <dbReference type="ChEBI" id="CHEBI:36208"/>
        <dbReference type="ChEBI" id="CHEBI:145989"/>
        <dbReference type="ChEBI" id="CHEBI:456216"/>
        <dbReference type="EC" id="2.7.1.71"/>
    </reaction>
</comment>